<dbReference type="InterPro" id="IPR017896">
    <property type="entry name" value="4Fe4S_Fe-S-bd"/>
</dbReference>
<feature type="non-terminal residue" evidence="10">
    <location>
        <position position="1"/>
    </location>
</feature>
<organism evidence="10">
    <name type="scientific">marine sediment metagenome</name>
    <dbReference type="NCBI Taxonomy" id="412755"/>
    <lineage>
        <taxon>unclassified sequences</taxon>
        <taxon>metagenomes</taxon>
        <taxon>ecological metagenomes</taxon>
    </lineage>
</organism>
<keyword evidence="5" id="KW-0274">FAD</keyword>
<evidence type="ECO:0000256" key="3">
    <source>
        <dbReference type="ARBA" id="ARBA00022485"/>
    </source>
</evidence>
<evidence type="ECO:0000256" key="4">
    <source>
        <dbReference type="ARBA" id="ARBA00022723"/>
    </source>
</evidence>
<dbReference type="Gene3D" id="3.30.70.20">
    <property type="match status" value="1"/>
</dbReference>
<evidence type="ECO:0000313" key="10">
    <source>
        <dbReference type="EMBL" id="KKL58741.1"/>
    </source>
</evidence>
<dbReference type="PANTHER" id="PTHR43498">
    <property type="entry name" value="FERREDOXIN:COB-COM HETERODISULFIDE REDUCTASE SUBUNIT A"/>
    <property type="match status" value="1"/>
</dbReference>
<evidence type="ECO:0000256" key="5">
    <source>
        <dbReference type="ARBA" id="ARBA00022827"/>
    </source>
</evidence>
<accession>A0A0F9DY41</accession>
<keyword evidence="5" id="KW-0285">Flavoprotein</keyword>
<dbReference type="Gene3D" id="3.40.50.720">
    <property type="entry name" value="NAD(P)-binding Rossmann-like Domain"/>
    <property type="match status" value="1"/>
</dbReference>
<feature type="domain" description="4Fe-4S ferredoxin-type" evidence="9">
    <location>
        <begin position="538"/>
        <end position="567"/>
    </location>
</feature>
<keyword evidence="4" id="KW-0479">Metal-binding</keyword>
<dbReference type="Pfam" id="PF00037">
    <property type="entry name" value="Fer4"/>
    <property type="match status" value="2"/>
</dbReference>
<dbReference type="SUPFAM" id="SSF54862">
    <property type="entry name" value="4Fe-4S ferredoxins"/>
    <property type="match status" value="1"/>
</dbReference>
<dbReference type="SUPFAM" id="SSF51905">
    <property type="entry name" value="FAD/NAD(P)-binding domain"/>
    <property type="match status" value="1"/>
</dbReference>
<dbReference type="GO" id="GO:0051539">
    <property type="term" value="F:4 iron, 4 sulfur cluster binding"/>
    <property type="evidence" value="ECO:0007669"/>
    <property type="project" value="UniProtKB-KW"/>
</dbReference>
<dbReference type="Pfam" id="PF12838">
    <property type="entry name" value="Fer4_7"/>
    <property type="match status" value="1"/>
</dbReference>
<feature type="domain" description="4Fe-4S ferredoxin-type" evidence="9">
    <location>
        <begin position="507"/>
        <end position="536"/>
    </location>
</feature>
<dbReference type="Pfam" id="PF13450">
    <property type="entry name" value="NAD_binding_8"/>
    <property type="match status" value="1"/>
</dbReference>
<sequence>AACSPRMHEPTFRRACQEAGLNQFLFEQANIREHCTWVNMYDIPGATEIAKDHIRMAVVKASQLKPLPVTKVKVEPSCLIVGAGIAGMNAALDLGNSGYKVYLVEKTPTIGGHMAQLDKTFPTMDCSACTITPRMTDVSRNPNIELLTYSEVESVDGYVGNFDVTIKKKPHYIDQESCNGCGICAEECPIVCGNEFDLGMKARKAVYVPFPQAVPGEYTIDMDHCILCGICEEVCEPKSIRYDDKPEILKVKVGTIILATGYDPFDPTILKQYGYGKYPNIITGFQMERLLSSFGPTEGKVKRPSDRKEPHTVAFLQCVGSRDFSGKTHKYCSRVCCMYATKQARQYAEKHPEAKIYIFYMDIRAFGKGYEEFYESAGKNYGIKYIRGRIAEVQEDADHNIMLRAEDTLLQKKVEMKVDMLVLSIGLEPQCDIEDLARIFNVQRTEDGFLMEAHPKLRPVDTLTDGIFIAGVVQGPKDIPDAVAQAKGAASGAATLMAQGEVEIEPYYSTVLSYKCAGCKSCISLCAFNAITFNEFENVAEINEILCKGCGTCVAACPSEAIIQNQFGDIQILPMIEAAILREDTVVGGD</sequence>
<evidence type="ECO:0000256" key="1">
    <source>
        <dbReference type="ARBA" id="ARBA00001974"/>
    </source>
</evidence>
<evidence type="ECO:0000259" key="9">
    <source>
        <dbReference type="PROSITE" id="PS51379"/>
    </source>
</evidence>
<name>A0A0F9DY41_9ZZZZ</name>
<dbReference type="GO" id="GO:0046872">
    <property type="term" value="F:metal ion binding"/>
    <property type="evidence" value="ECO:0007669"/>
    <property type="project" value="UniProtKB-KW"/>
</dbReference>
<feature type="domain" description="4Fe-4S ferredoxin-type" evidence="9">
    <location>
        <begin position="169"/>
        <end position="199"/>
    </location>
</feature>
<keyword evidence="7" id="KW-0408">Iron</keyword>
<comment type="cofactor">
    <cofactor evidence="1">
        <name>FAD</name>
        <dbReference type="ChEBI" id="CHEBI:57692"/>
    </cofactor>
</comment>
<keyword evidence="8" id="KW-0411">Iron-sulfur</keyword>
<evidence type="ECO:0000256" key="6">
    <source>
        <dbReference type="ARBA" id="ARBA00023002"/>
    </source>
</evidence>
<dbReference type="PANTHER" id="PTHR43498:SF1">
    <property type="entry name" value="COB--COM HETERODISULFIDE REDUCTASE IRON-SULFUR SUBUNIT A"/>
    <property type="match status" value="1"/>
</dbReference>
<keyword evidence="3" id="KW-0004">4Fe-4S</keyword>
<feature type="domain" description="4Fe-4S ferredoxin-type" evidence="9">
    <location>
        <begin position="216"/>
        <end position="245"/>
    </location>
</feature>
<proteinExistence type="inferred from homology"/>
<comment type="caution">
    <text evidence="10">The sequence shown here is derived from an EMBL/GenBank/DDBJ whole genome shotgun (WGS) entry which is preliminary data.</text>
</comment>
<protein>
    <recommendedName>
        <fullName evidence="9">4Fe-4S ferredoxin-type domain-containing protein</fullName>
    </recommendedName>
</protein>
<dbReference type="AlphaFoldDB" id="A0A0F9DY41"/>
<evidence type="ECO:0000256" key="2">
    <source>
        <dbReference type="ARBA" id="ARBA00006561"/>
    </source>
</evidence>
<evidence type="ECO:0000256" key="8">
    <source>
        <dbReference type="ARBA" id="ARBA00023014"/>
    </source>
</evidence>
<keyword evidence="6" id="KW-0560">Oxidoreductase</keyword>
<dbReference type="PROSITE" id="PS00198">
    <property type="entry name" value="4FE4S_FER_1"/>
    <property type="match status" value="3"/>
</dbReference>
<comment type="similarity">
    <text evidence="2">Belongs to the HdrA family.</text>
</comment>
<dbReference type="Gene3D" id="3.30.70.3270">
    <property type="match status" value="1"/>
</dbReference>
<reference evidence="10" key="1">
    <citation type="journal article" date="2015" name="Nature">
        <title>Complex archaea that bridge the gap between prokaryotes and eukaryotes.</title>
        <authorList>
            <person name="Spang A."/>
            <person name="Saw J.H."/>
            <person name="Jorgensen S.L."/>
            <person name="Zaremba-Niedzwiedzka K."/>
            <person name="Martijn J."/>
            <person name="Lind A.E."/>
            <person name="van Eijk R."/>
            <person name="Schleper C."/>
            <person name="Guy L."/>
            <person name="Ettema T.J."/>
        </authorList>
    </citation>
    <scope>NUCLEOTIDE SEQUENCE</scope>
</reference>
<dbReference type="GO" id="GO:0016491">
    <property type="term" value="F:oxidoreductase activity"/>
    <property type="evidence" value="ECO:0007669"/>
    <property type="project" value="UniProtKB-KW"/>
</dbReference>
<dbReference type="PROSITE" id="PS51379">
    <property type="entry name" value="4FE4S_FER_2"/>
    <property type="match status" value="4"/>
</dbReference>
<dbReference type="EMBL" id="LAZR01029717">
    <property type="protein sequence ID" value="KKL58741.1"/>
    <property type="molecule type" value="Genomic_DNA"/>
</dbReference>
<dbReference type="InterPro" id="IPR039650">
    <property type="entry name" value="HdrA-like"/>
</dbReference>
<gene>
    <name evidence="10" type="ORF">LCGC14_2222320</name>
</gene>
<evidence type="ECO:0000256" key="7">
    <source>
        <dbReference type="ARBA" id="ARBA00023004"/>
    </source>
</evidence>
<dbReference type="InterPro" id="IPR036188">
    <property type="entry name" value="FAD/NAD-bd_sf"/>
</dbReference>
<dbReference type="InterPro" id="IPR017900">
    <property type="entry name" value="4Fe4S_Fe_S_CS"/>
</dbReference>